<evidence type="ECO:0000313" key="4">
    <source>
        <dbReference type="Proteomes" id="UP000284990"/>
    </source>
</evidence>
<organism evidence="3 4">
    <name type="scientific">Segatella copri</name>
    <dbReference type="NCBI Taxonomy" id="165179"/>
    <lineage>
        <taxon>Bacteria</taxon>
        <taxon>Pseudomonadati</taxon>
        <taxon>Bacteroidota</taxon>
        <taxon>Bacteroidia</taxon>
        <taxon>Bacteroidales</taxon>
        <taxon>Prevotellaceae</taxon>
        <taxon>Segatella</taxon>
    </lineage>
</organism>
<sequence>MANSTQTFIGRVLLDDKQAKQTIALLEKQLEQVKQKKTDAFKKGDDTKAFDKEINRINASLKTLRTNQEQVNRTFNNLSSASYKELSVVMKTVQKQLRSGAVERNSEEWKKLQQKLKEVKREMNAINSESKETTSLWSRFVNVLNTNWGAVSQIIAAYAGLSMTIRKCAQAYADMEESMANVRKYTGQTDEEVHRMNEDFKRMDTRTAREQLNELAGSAGRLGITSKDMIEEFVDGADKINVALGDDLGEGAVDKIGKLAQMFGEDKTKGLRGAMLATGSAVNELAQNSSANAGYIVDFTADLSGVGIQAGMTQAQLMGLASALDQNMQEEATSATVFSQLITKMYQEPAKFAKIAGVEVTKFSNLMKTNANEGLMTFLSAMKSRGGFAEMAPMFEEMQLNGTRAVGVLSAVASHLDQVRTAQDLATQSYASGTSVINEFNVQNNTVQAQLDKAKKRFEDLTVELGEQLIPVTRYAISTLSIGIHVLSTLITFTFTHVKQLTIIGSAIAVCTALWYKETIAIKLKAAATTYAAAIDKAYIATTTLLRAAMVALQATWAYLTKGVQGYIVVMRAARLASLTNPWAALATVLTVVGVAVYGAVKAFTSYNEAMRNSTQEAKNNRAVAEAQASLAKKVSDATLDERNKVDMLNKVIHSNVYTVDERRQAIAAMQKLVPEYHASISKEGKLYNDNQIAIQNYIKELENAAMAEAIYERKVEINKKKLELKLKESKIRHSLKAVDAERKSHPERYESEAVADAFTGQLIEQNDALKSNEKQKEIHTRRLKENLSLQQQLNAEESYYNTELRKNANLQKLYKKKEKKSLQGESTGTNRTTGSTGHYTTEKERKAAEKEQKKREAATRKAEIKRKADLKKELDDAKKSTEAQQLEATTLYSTGQIRLAEYNDRMAKIKEQGLQQRMDILRKYGEAESEEYKRLNAQKEKISADYERKQTQDLQDLEYDRQVAEQAITAEYYNKDSDLYHNESAINEALFQLDQTFLKEKQALYLKSSDEYWQIAREIERSEQQHQYDRQKQYDDTLMQLKQEYLTLGNEQQMQLELAGLDEVHKAGLVSEEEYQRMKMGIANKYASYKPDAKDQAKDDATTALDTAKKMTRQTDDRSGSLGSDNLATIAGGAIAAIQQQKMVNDNLQKLREEDMISEQAYQDAKKQMNQETYKNIAAIAGAAFSSISSMMGAASAYSQACSDLEVAKIQANYDKQISAAGNNSAKKKRLEAKRDKEISAAKTKANKKAMKIEIAQAIASTAMAAINAYSSAAAIKGVGWIMAPIAAGLATAAGMMQIATIKKQHQAEAAGYYEGGFTGPGHYKKEAGVVHAGEFVANHNAVNNPQLLPALQLIDAAQRNNTVASLTAQDVSRAMGTGSAAVVAPVVNVNADNEQVGASLDNVSSTIERLNEQLNLGIKSYVVITGPDGFDRKWSQYQKMKSNK</sequence>
<evidence type="ECO:0000256" key="2">
    <source>
        <dbReference type="SAM" id="MobiDB-lite"/>
    </source>
</evidence>
<feature type="compositionally biased region" description="Basic and acidic residues" evidence="2">
    <location>
        <begin position="841"/>
        <end position="865"/>
    </location>
</feature>
<dbReference type="EMBL" id="QSFW01000023">
    <property type="protein sequence ID" value="RHA84783.1"/>
    <property type="molecule type" value="Genomic_DNA"/>
</dbReference>
<dbReference type="RefSeq" id="WP_118191079.1">
    <property type="nucleotide sequence ID" value="NZ_QSFW01000023.1"/>
</dbReference>
<dbReference type="InterPro" id="IPR010090">
    <property type="entry name" value="Phage_tape_meas"/>
</dbReference>
<gene>
    <name evidence="3" type="ORF">DW916_11015</name>
</gene>
<accession>A0AA92V0F5</accession>
<dbReference type="Proteomes" id="UP000284990">
    <property type="component" value="Unassembled WGS sequence"/>
</dbReference>
<feature type="region of interest" description="Disordered" evidence="2">
    <location>
        <begin position="816"/>
        <end position="865"/>
    </location>
</feature>
<name>A0AA92V0F5_9BACT</name>
<comment type="caution">
    <text evidence="3">The sequence shown here is derived from an EMBL/GenBank/DDBJ whole genome shotgun (WGS) entry which is preliminary data.</text>
</comment>
<feature type="coiled-coil region" evidence="1">
    <location>
        <begin position="437"/>
        <end position="464"/>
    </location>
</feature>
<reference evidence="3 4" key="1">
    <citation type="submission" date="2018-08" db="EMBL/GenBank/DDBJ databases">
        <title>A genome reference for cultivated species of the human gut microbiota.</title>
        <authorList>
            <person name="Zou Y."/>
            <person name="Xue W."/>
            <person name="Luo G."/>
        </authorList>
    </citation>
    <scope>NUCLEOTIDE SEQUENCE [LARGE SCALE GENOMIC DNA]</scope>
    <source>
        <strain evidence="3 4">AM42-23AC</strain>
    </source>
</reference>
<feature type="coiled-coil region" evidence="1">
    <location>
        <begin position="102"/>
        <end position="136"/>
    </location>
</feature>
<feature type="compositionally biased region" description="Low complexity" evidence="2">
    <location>
        <begin position="825"/>
        <end position="838"/>
    </location>
</feature>
<keyword evidence="1" id="KW-0175">Coiled coil</keyword>
<proteinExistence type="predicted"/>
<feature type="coiled-coil region" evidence="1">
    <location>
        <begin position="16"/>
        <end position="43"/>
    </location>
</feature>
<dbReference type="NCBIfam" id="TIGR01760">
    <property type="entry name" value="tape_meas_TP901"/>
    <property type="match status" value="1"/>
</dbReference>
<evidence type="ECO:0000256" key="1">
    <source>
        <dbReference type="SAM" id="Coils"/>
    </source>
</evidence>
<protein>
    <submittedName>
        <fullName evidence="3">Phage tail tape measure protein</fullName>
    </submittedName>
</protein>
<evidence type="ECO:0000313" key="3">
    <source>
        <dbReference type="EMBL" id="RHA84783.1"/>
    </source>
</evidence>